<keyword evidence="1 9" id="KW-0820">tRNA-binding</keyword>
<evidence type="ECO:0000259" key="10">
    <source>
        <dbReference type="Pfam" id="PF20258"/>
    </source>
</evidence>
<evidence type="ECO:0000256" key="7">
    <source>
        <dbReference type="ARBA" id="ARBA00023157"/>
    </source>
</evidence>
<dbReference type="EC" id="2.8.1.13" evidence="9"/>
<dbReference type="NCBIfam" id="NF001138">
    <property type="entry name" value="PRK00143.1"/>
    <property type="match status" value="1"/>
</dbReference>
<dbReference type="Gene3D" id="2.30.30.280">
    <property type="entry name" value="Adenine nucleotide alpha hydrolases-like domains"/>
    <property type="match status" value="1"/>
</dbReference>
<keyword evidence="7" id="KW-1015">Disulfide bond</keyword>
<name>A0ABN6N2T1_9BACT</name>
<evidence type="ECO:0000256" key="8">
    <source>
        <dbReference type="ARBA" id="ARBA00051542"/>
    </source>
</evidence>
<keyword evidence="13" id="KW-1185">Reference proteome</keyword>
<dbReference type="InterPro" id="IPR046885">
    <property type="entry name" value="MnmA-like_C"/>
</dbReference>
<evidence type="ECO:0000256" key="6">
    <source>
        <dbReference type="ARBA" id="ARBA00022884"/>
    </source>
</evidence>
<dbReference type="SUPFAM" id="SSF52402">
    <property type="entry name" value="Adenine nucleotide alpha hydrolases-like"/>
    <property type="match status" value="1"/>
</dbReference>
<dbReference type="Gene3D" id="3.40.50.620">
    <property type="entry name" value="HUPs"/>
    <property type="match status" value="1"/>
</dbReference>
<feature type="site" description="Interaction with tRNA" evidence="9">
    <location>
        <position position="334"/>
    </location>
</feature>
<feature type="domain" description="tRNA-specific 2-thiouridylase MnmA-like C-terminal" evidence="10">
    <location>
        <begin position="275"/>
        <end position="350"/>
    </location>
</feature>
<sequence>MRVLVAMSGGVDSSTAAALLAAAGHEVVGVTMRVWDYSDAARGRTCCAPEDVDDARAAARRLGIPFYVANVEARFRERVVDRFVDDYVAGRTPNPCVACNTEVKFDWLLARARALGAKLATGHYARVEARSGGRLVLRAAADRAKDQSYFLYGLGQDALRDVLFPVGGLDKPAVRAAATDAGLPNAAKPDSQEICFVQDGDVGAFVALRAPARVRPGEIVGTDGRFLGRHDGVHRFTVGQRRGLGLPGPEPRYVVRLEPEAARVVVGTSAEASRDVFEVREVSWVAGAPPPGPVEVRVKVRHRHDGEPATVTPAGGGGAAVALERPVRGVAPGQAAVFYAGDEVLGGGRIV</sequence>
<feature type="binding site" evidence="9">
    <location>
        <position position="32"/>
    </location>
    <ligand>
        <name>ATP</name>
        <dbReference type="ChEBI" id="CHEBI:30616"/>
    </ligand>
</feature>
<accession>A0ABN6N2T1</accession>
<feature type="binding site" evidence="9">
    <location>
        <position position="122"/>
    </location>
    <ligand>
        <name>ATP</name>
        <dbReference type="ChEBI" id="CHEBI:30616"/>
    </ligand>
</feature>
<evidence type="ECO:0000259" key="11">
    <source>
        <dbReference type="Pfam" id="PF20259"/>
    </source>
</evidence>
<dbReference type="InterPro" id="IPR046884">
    <property type="entry name" value="MnmA-like_central"/>
</dbReference>
<dbReference type="HAMAP" id="MF_00144">
    <property type="entry name" value="tRNA_thiouridyl_MnmA"/>
    <property type="match status" value="1"/>
</dbReference>
<dbReference type="RefSeq" id="WP_248355797.1">
    <property type="nucleotide sequence ID" value="NZ_AP025591.1"/>
</dbReference>
<keyword evidence="2 9" id="KW-0808">Transferase</keyword>
<dbReference type="InterPro" id="IPR023382">
    <property type="entry name" value="MnmA-like_central_sf"/>
</dbReference>
<dbReference type="Pfam" id="PF20259">
    <property type="entry name" value="tRNA_Me_trans_M"/>
    <property type="match status" value="1"/>
</dbReference>
<comment type="subcellular location">
    <subcellularLocation>
        <location evidence="9">Cytoplasm</location>
    </subcellularLocation>
</comment>
<evidence type="ECO:0000256" key="4">
    <source>
        <dbReference type="ARBA" id="ARBA00022741"/>
    </source>
</evidence>
<keyword evidence="9" id="KW-0963">Cytoplasm</keyword>
<gene>
    <name evidence="9 12" type="primary">mnmA</name>
    <name evidence="12" type="ORF">AMOR_53260</name>
</gene>
<comment type="function">
    <text evidence="9">Catalyzes the 2-thiolation of uridine at the wobble position (U34) of tRNA, leading to the formation of s(2)U34.</text>
</comment>
<evidence type="ECO:0000313" key="12">
    <source>
        <dbReference type="EMBL" id="BDG06330.1"/>
    </source>
</evidence>
<protein>
    <recommendedName>
        <fullName evidence="9">tRNA-specific 2-thiouridylase MnmA</fullName>
        <ecNumber evidence="9">2.8.1.13</ecNumber>
    </recommendedName>
</protein>
<evidence type="ECO:0000313" key="13">
    <source>
        <dbReference type="Proteomes" id="UP001162891"/>
    </source>
</evidence>
<dbReference type="PANTHER" id="PTHR11933:SF5">
    <property type="entry name" value="MITOCHONDRIAL TRNA-SPECIFIC 2-THIOURIDYLASE 1"/>
    <property type="match status" value="1"/>
</dbReference>
<dbReference type="Pfam" id="PF20258">
    <property type="entry name" value="tRNA_Me_trans_C"/>
    <property type="match status" value="1"/>
</dbReference>
<dbReference type="InterPro" id="IPR004506">
    <property type="entry name" value="MnmA-like"/>
</dbReference>
<proteinExistence type="inferred from homology"/>
<dbReference type="Pfam" id="PF03054">
    <property type="entry name" value="tRNA_Me_trans"/>
    <property type="match status" value="1"/>
</dbReference>
<feature type="active site" description="Cysteine persulfide intermediate" evidence="9">
    <location>
        <position position="195"/>
    </location>
</feature>
<keyword evidence="3 9" id="KW-0819">tRNA processing</keyword>
<feature type="binding site" evidence="9">
    <location>
        <begin position="6"/>
        <end position="13"/>
    </location>
    <ligand>
        <name>ATP</name>
        <dbReference type="ChEBI" id="CHEBI:30616"/>
    </ligand>
</feature>
<keyword evidence="4 9" id="KW-0547">Nucleotide-binding</keyword>
<dbReference type="Gene3D" id="2.40.30.10">
    <property type="entry name" value="Translation factors"/>
    <property type="match status" value="1"/>
</dbReference>
<feature type="region of interest" description="Interaction with tRNA" evidence="9">
    <location>
        <begin position="145"/>
        <end position="147"/>
    </location>
</feature>
<evidence type="ECO:0000256" key="1">
    <source>
        <dbReference type="ARBA" id="ARBA00022555"/>
    </source>
</evidence>
<reference evidence="13" key="1">
    <citation type="journal article" date="2022" name="Int. J. Syst. Evol. Microbiol.">
        <title>Anaeromyxobacter oryzae sp. nov., Anaeromyxobacter diazotrophicus sp. nov. and Anaeromyxobacter paludicola sp. nov., isolated from paddy soils.</title>
        <authorList>
            <person name="Itoh H."/>
            <person name="Xu Z."/>
            <person name="Mise K."/>
            <person name="Masuda Y."/>
            <person name="Ushijima N."/>
            <person name="Hayakawa C."/>
            <person name="Shiratori Y."/>
            <person name="Senoo K."/>
        </authorList>
    </citation>
    <scope>NUCLEOTIDE SEQUENCE [LARGE SCALE GENOMIC DNA]</scope>
    <source>
        <strain evidence="13">Red232</strain>
    </source>
</reference>
<comment type="caution">
    <text evidence="9">Lacks conserved residue(s) required for the propagation of feature annotation.</text>
</comment>
<dbReference type="Proteomes" id="UP001162891">
    <property type="component" value="Chromosome"/>
</dbReference>
<evidence type="ECO:0000256" key="9">
    <source>
        <dbReference type="HAMAP-Rule" id="MF_00144"/>
    </source>
</evidence>
<dbReference type="EMBL" id="AP025591">
    <property type="protein sequence ID" value="BDG06330.1"/>
    <property type="molecule type" value="Genomic_DNA"/>
</dbReference>
<dbReference type="CDD" id="cd01998">
    <property type="entry name" value="MnmA_TRMU-like"/>
    <property type="match status" value="1"/>
</dbReference>
<evidence type="ECO:0000256" key="5">
    <source>
        <dbReference type="ARBA" id="ARBA00022840"/>
    </source>
</evidence>
<dbReference type="InterPro" id="IPR014729">
    <property type="entry name" value="Rossmann-like_a/b/a_fold"/>
</dbReference>
<comment type="catalytic activity">
    <reaction evidence="8 9">
        <text>S-sulfanyl-L-cysteinyl-[protein] + uridine(34) in tRNA + AH2 + ATP = 2-thiouridine(34) in tRNA + L-cysteinyl-[protein] + A + AMP + diphosphate + H(+)</text>
        <dbReference type="Rhea" id="RHEA:47032"/>
        <dbReference type="Rhea" id="RHEA-COMP:10131"/>
        <dbReference type="Rhea" id="RHEA-COMP:11726"/>
        <dbReference type="Rhea" id="RHEA-COMP:11727"/>
        <dbReference type="Rhea" id="RHEA-COMP:11728"/>
        <dbReference type="ChEBI" id="CHEBI:13193"/>
        <dbReference type="ChEBI" id="CHEBI:15378"/>
        <dbReference type="ChEBI" id="CHEBI:17499"/>
        <dbReference type="ChEBI" id="CHEBI:29950"/>
        <dbReference type="ChEBI" id="CHEBI:30616"/>
        <dbReference type="ChEBI" id="CHEBI:33019"/>
        <dbReference type="ChEBI" id="CHEBI:61963"/>
        <dbReference type="ChEBI" id="CHEBI:65315"/>
        <dbReference type="ChEBI" id="CHEBI:87170"/>
        <dbReference type="ChEBI" id="CHEBI:456215"/>
        <dbReference type="EC" id="2.8.1.13"/>
    </reaction>
</comment>
<feature type="active site" description="Nucleophile" evidence="9">
    <location>
        <position position="99"/>
    </location>
</feature>
<keyword evidence="6 9" id="KW-0694">RNA-binding</keyword>
<feature type="site" description="Interaction with tRNA" evidence="9">
    <location>
        <position position="123"/>
    </location>
</feature>
<comment type="similarity">
    <text evidence="9">Belongs to the MnmA/TRMU family.</text>
</comment>
<organism evidence="12 13">
    <name type="scientific">Anaeromyxobacter oryzae</name>
    <dbReference type="NCBI Taxonomy" id="2918170"/>
    <lineage>
        <taxon>Bacteria</taxon>
        <taxon>Pseudomonadati</taxon>
        <taxon>Myxococcota</taxon>
        <taxon>Myxococcia</taxon>
        <taxon>Myxococcales</taxon>
        <taxon>Cystobacterineae</taxon>
        <taxon>Anaeromyxobacteraceae</taxon>
        <taxon>Anaeromyxobacter</taxon>
    </lineage>
</organism>
<dbReference type="PANTHER" id="PTHR11933">
    <property type="entry name" value="TRNA 5-METHYLAMINOMETHYL-2-THIOURIDYLATE -METHYLTRANSFERASE"/>
    <property type="match status" value="1"/>
</dbReference>
<keyword evidence="5 9" id="KW-0067">ATP-binding</keyword>
<evidence type="ECO:0000256" key="2">
    <source>
        <dbReference type="ARBA" id="ARBA00022679"/>
    </source>
</evidence>
<feature type="domain" description="tRNA-specific 2-thiouridylase MnmA-like central" evidence="11">
    <location>
        <begin position="213"/>
        <end position="267"/>
    </location>
</feature>
<evidence type="ECO:0000256" key="3">
    <source>
        <dbReference type="ARBA" id="ARBA00022694"/>
    </source>
</evidence>
<dbReference type="NCBIfam" id="TIGR00420">
    <property type="entry name" value="trmU"/>
    <property type="match status" value="1"/>
</dbReference>